<evidence type="ECO:0000313" key="5">
    <source>
        <dbReference type="Proteomes" id="UP000656881"/>
    </source>
</evidence>
<name>A0ABQ2LWY8_9ACTN</name>
<proteinExistence type="predicted"/>
<dbReference type="InterPro" id="IPR027381">
    <property type="entry name" value="LytR/CpsA/Psr_C"/>
</dbReference>
<reference evidence="5" key="1">
    <citation type="journal article" date="2019" name="Int. J. Syst. Evol. Microbiol.">
        <title>The Global Catalogue of Microorganisms (GCM) 10K type strain sequencing project: providing services to taxonomists for standard genome sequencing and annotation.</title>
        <authorList>
            <consortium name="The Broad Institute Genomics Platform"/>
            <consortium name="The Broad Institute Genome Sequencing Center for Infectious Disease"/>
            <person name="Wu L."/>
            <person name="Ma J."/>
        </authorList>
    </citation>
    <scope>NUCLEOTIDE SEQUENCE [LARGE SCALE GENOMIC DNA]</scope>
    <source>
        <strain evidence="5">CGMCC 4.7349</strain>
    </source>
</reference>
<feature type="region of interest" description="Disordered" evidence="1">
    <location>
        <begin position="94"/>
        <end position="125"/>
    </location>
</feature>
<dbReference type="Gene3D" id="3.30.70.2390">
    <property type="match status" value="1"/>
</dbReference>
<comment type="caution">
    <text evidence="4">The sequence shown here is derived from an EMBL/GenBank/DDBJ whole genome shotgun (WGS) entry which is preliminary data.</text>
</comment>
<gene>
    <name evidence="4" type="ORF">GCM10012286_28670</name>
</gene>
<evidence type="ECO:0000256" key="1">
    <source>
        <dbReference type="SAM" id="MobiDB-lite"/>
    </source>
</evidence>
<feature type="domain" description="LytR/CpsA/Psr regulator C-terminal" evidence="3">
    <location>
        <begin position="125"/>
        <end position="215"/>
    </location>
</feature>
<accession>A0ABQ2LWY8</accession>
<keyword evidence="2" id="KW-1133">Transmembrane helix</keyword>
<feature type="region of interest" description="Disordered" evidence="1">
    <location>
        <begin position="229"/>
        <end position="249"/>
    </location>
</feature>
<protein>
    <submittedName>
        <fullName evidence="4">Membrane protein</fullName>
    </submittedName>
</protein>
<keyword evidence="5" id="KW-1185">Reference proteome</keyword>
<feature type="transmembrane region" description="Helical" evidence="2">
    <location>
        <begin position="61"/>
        <end position="80"/>
    </location>
</feature>
<evidence type="ECO:0000256" key="2">
    <source>
        <dbReference type="SAM" id="Phobius"/>
    </source>
</evidence>
<evidence type="ECO:0000259" key="3">
    <source>
        <dbReference type="Pfam" id="PF13399"/>
    </source>
</evidence>
<sequence length="249" mass="25917">MGLPADRVGLPPSNDHLVGIAAARDYAAPMSMLTPPGMGGKYRITGDKYPRMRRPRGRRRIVLAAVASLAVAGLLGWGSLQLIDVFTGDDNKASAAGGTKDCVTQKAQPDPARQARQKPLPKPGQITVNVFNATPRSGLAKDAADELKKRGFAIGKVGNATKAYDKKVRGTGILLGAKAATDTALPVLGTQLAGAEKQTDTRKGGEVDLILGSQFKDLAKKEDADKALATLAKPAPAPSKPSSVDGKNC</sequence>
<organism evidence="4 5">
    <name type="scientific">Streptomyces lasiicapitis</name>
    <dbReference type="NCBI Taxonomy" id="1923961"/>
    <lineage>
        <taxon>Bacteria</taxon>
        <taxon>Bacillati</taxon>
        <taxon>Actinomycetota</taxon>
        <taxon>Actinomycetes</taxon>
        <taxon>Kitasatosporales</taxon>
        <taxon>Streptomycetaceae</taxon>
        <taxon>Streptomyces</taxon>
    </lineage>
</organism>
<dbReference type="Pfam" id="PF13399">
    <property type="entry name" value="LytR_C"/>
    <property type="match status" value="1"/>
</dbReference>
<dbReference type="Proteomes" id="UP000656881">
    <property type="component" value="Unassembled WGS sequence"/>
</dbReference>
<keyword evidence="2" id="KW-0472">Membrane</keyword>
<keyword evidence="2" id="KW-0812">Transmembrane</keyword>
<dbReference type="EMBL" id="BMNG01000005">
    <property type="protein sequence ID" value="GGO43842.1"/>
    <property type="molecule type" value="Genomic_DNA"/>
</dbReference>
<evidence type="ECO:0000313" key="4">
    <source>
        <dbReference type="EMBL" id="GGO43842.1"/>
    </source>
</evidence>